<dbReference type="Gene3D" id="3.40.250.10">
    <property type="entry name" value="Rhodanese-like domain"/>
    <property type="match status" value="3"/>
</dbReference>
<evidence type="ECO:0000313" key="5">
    <source>
        <dbReference type="Proteomes" id="UP000008957"/>
    </source>
</evidence>
<proteinExistence type="predicted"/>
<dbReference type="InterPro" id="IPR036873">
    <property type="entry name" value="Rhodanese-like_dom_sf"/>
</dbReference>
<feature type="domain" description="Rhodanese" evidence="3">
    <location>
        <begin position="342"/>
        <end position="464"/>
    </location>
</feature>
<dbReference type="AlphaFoldDB" id="A0AB94IX87"/>
<dbReference type="InterPro" id="IPR001763">
    <property type="entry name" value="Rhodanese-like_dom"/>
</dbReference>
<dbReference type="RefSeq" id="WP_015556486.1">
    <property type="nucleotide sequence ID" value="NC_021038.1"/>
</dbReference>
<keyword evidence="5" id="KW-1185">Reference proteome</keyword>
<name>A0AB94IX87_9BACT</name>
<keyword evidence="1" id="KW-0677">Repeat</keyword>
<gene>
    <name evidence="4" type="ORF">SY1_11770</name>
</gene>
<feature type="signal peptide" evidence="2">
    <location>
        <begin position="1"/>
        <end position="21"/>
    </location>
</feature>
<dbReference type="Pfam" id="PF00581">
    <property type="entry name" value="Rhodanese"/>
    <property type="match status" value="3"/>
</dbReference>
<keyword evidence="4" id="KW-0808">Transferase</keyword>
<dbReference type="SMART" id="SM00450">
    <property type="entry name" value="RHOD"/>
    <property type="match status" value="3"/>
</dbReference>
<dbReference type="EMBL" id="FP929056">
    <property type="protein sequence ID" value="CBL28339.1"/>
    <property type="molecule type" value="Genomic_DNA"/>
</dbReference>
<evidence type="ECO:0000256" key="2">
    <source>
        <dbReference type="SAM" id="SignalP"/>
    </source>
</evidence>
<dbReference type="PANTHER" id="PTHR43855:SF1">
    <property type="entry name" value="THIOSULFATE SULFURTRANSFERASE"/>
    <property type="match status" value="1"/>
</dbReference>
<dbReference type="SUPFAM" id="SSF52821">
    <property type="entry name" value="Rhodanese/Cell cycle control phosphatase"/>
    <property type="match status" value="3"/>
</dbReference>
<reference evidence="5" key="1">
    <citation type="submission" date="2010-03" db="EMBL/GenBank/DDBJ databases">
        <title>The genome sequence of Synergistetes sp. SGP1.</title>
        <authorList>
            <consortium name="metaHIT consortium -- http://www.metahit.eu/"/>
            <person name="Pajon A."/>
            <person name="Turner K."/>
            <person name="Parkhill J."/>
            <person name="Wade W."/>
            <person name="Vartoukian S."/>
        </authorList>
    </citation>
    <scope>NUCLEOTIDE SEQUENCE [LARGE SCALE GENOMIC DNA]</scope>
    <source>
        <strain evidence="5">SGP1</strain>
    </source>
</reference>
<protein>
    <submittedName>
        <fullName evidence="4">Rhodanese-related sulfurtransferase</fullName>
        <ecNumber evidence="4">2.8.1.1</ecNumber>
    </submittedName>
</protein>
<dbReference type="Proteomes" id="UP000008957">
    <property type="component" value="Chromosome"/>
</dbReference>
<keyword evidence="2" id="KW-0732">Signal</keyword>
<feature type="domain" description="Rhodanese" evidence="3">
    <location>
        <begin position="37"/>
        <end position="147"/>
    </location>
</feature>
<dbReference type="PROSITE" id="PS50206">
    <property type="entry name" value="RHODANESE_3"/>
    <property type="match status" value="3"/>
</dbReference>
<accession>A0AB94IX87</accession>
<dbReference type="KEGG" id="sbr:SY1_11770"/>
<evidence type="ECO:0000313" key="4">
    <source>
        <dbReference type="EMBL" id="CBL28339.1"/>
    </source>
</evidence>
<evidence type="ECO:0000259" key="3">
    <source>
        <dbReference type="PROSITE" id="PS50206"/>
    </source>
</evidence>
<dbReference type="EC" id="2.8.1.1" evidence="4"/>
<dbReference type="GO" id="GO:0004792">
    <property type="term" value="F:thiosulfate-cyanide sulfurtransferase activity"/>
    <property type="evidence" value="ECO:0007669"/>
    <property type="project" value="UniProtKB-EC"/>
</dbReference>
<feature type="chain" id="PRO_5044500279" evidence="2">
    <location>
        <begin position="22"/>
        <end position="470"/>
    </location>
</feature>
<sequence length="470" mass="51786">MRKFLCFACLASLMLPAACWGADFPKASTEDVVALVGKGGGVLLDARHPDIFNGWALDGLPRGGHIEGATDFAYTFLTCGYDEKGNLEKKTRDEVLSDTLARKGLTPGKRVIVYDTDGKDAPLVADYLRSRGFEDVSLYDAKPWIDDESRELVSWPAYELLVPAEIVEKIAAGNVPAGFTPAREIKIFDVNWGDEEGSGYLKGHVPTAVHINTDSIEPPQVFDEKQRRWVSEEESDSVKKLWKLPDDATLLKLLLDNGITADTCVICTGSEPMAAARFAVVCRYMGVKDVRLMNMGLEGWRLAGYALATDSVKPVPVSDFGERAPESKAWIESIDEVAKKLGTEGFTLVDNRTREEFLGKTSGYSYHNIAGRIEGAVYGCAGELSSSSMYYYRNIDKSMRNGDEILALWKELGIDTGNHLSFMCGSGWRVSEILWYARVMGLNDTSIYSDGWIGWSDEGRPFVTGEPAAK</sequence>
<dbReference type="PANTHER" id="PTHR43855">
    <property type="entry name" value="THIOSULFATE SULFURTRANSFERASE"/>
    <property type="match status" value="1"/>
</dbReference>
<reference evidence="4 5" key="2">
    <citation type="submission" date="2010-03" db="EMBL/GenBank/DDBJ databases">
        <authorList>
            <person name="Pajon A."/>
        </authorList>
    </citation>
    <scope>NUCLEOTIDE SEQUENCE [LARGE SCALE GENOMIC DNA]</scope>
    <source>
        <strain evidence="4 5">SGP1</strain>
    </source>
</reference>
<feature type="domain" description="Rhodanese" evidence="3">
    <location>
        <begin position="181"/>
        <end position="309"/>
    </location>
</feature>
<evidence type="ECO:0000256" key="1">
    <source>
        <dbReference type="ARBA" id="ARBA00022737"/>
    </source>
</evidence>
<dbReference type="InterPro" id="IPR051126">
    <property type="entry name" value="Thiosulfate_sulfurtransferase"/>
</dbReference>
<organism evidence="4 5">
    <name type="scientific">Fretibacterium fastidiosum</name>
    <dbReference type="NCBI Taxonomy" id="651822"/>
    <lineage>
        <taxon>Bacteria</taxon>
        <taxon>Thermotogati</taxon>
        <taxon>Synergistota</taxon>
        <taxon>Synergistia</taxon>
        <taxon>Synergistales</taxon>
        <taxon>Aminobacteriaceae</taxon>
        <taxon>Fretibacterium</taxon>
    </lineage>
</organism>